<reference evidence="3 4" key="1">
    <citation type="journal article" date="2015" name="Genome Announc.">
        <title>Expanding the biotechnology potential of lactobacilli through comparative genomics of 213 strains and associated genera.</title>
        <authorList>
            <person name="Sun Z."/>
            <person name="Harris H.M."/>
            <person name="McCann A."/>
            <person name="Guo C."/>
            <person name="Argimon S."/>
            <person name="Zhang W."/>
            <person name="Yang X."/>
            <person name="Jeffery I.B."/>
            <person name="Cooney J.C."/>
            <person name="Kagawa T.F."/>
            <person name="Liu W."/>
            <person name="Song Y."/>
            <person name="Salvetti E."/>
            <person name="Wrobel A."/>
            <person name="Rasinkangas P."/>
            <person name="Parkhill J."/>
            <person name="Rea M.C."/>
            <person name="O'Sullivan O."/>
            <person name="Ritari J."/>
            <person name="Douillard F.P."/>
            <person name="Paul Ross R."/>
            <person name="Yang R."/>
            <person name="Briner A.E."/>
            <person name="Felis G.E."/>
            <person name="de Vos W.M."/>
            <person name="Barrangou R."/>
            <person name="Klaenhammer T.R."/>
            <person name="Caufield P.W."/>
            <person name="Cui Y."/>
            <person name="Zhang H."/>
            <person name="O'Toole P.W."/>
        </authorList>
    </citation>
    <scope>NUCLEOTIDE SEQUENCE [LARGE SCALE GENOMIC DNA]</scope>
    <source>
        <strain evidence="3 4">DSM 22467</strain>
    </source>
</reference>
<dbReference type="InterPro" id="IPR029787">
    <property type="entry name" value="Nucleotide_cyclase"/>
</dbReference>
<keyword evidence="4" id="KW-1185">Reference proteome</keyword>
<evidence type="ECO:0000259" key="2">
    <source>
        <dbReference type="PROSITE" id="PS50887"/>
    </source>
</evidence>
<proteinExistence type="predicted"/>
<dbReference type="Gene3D" id="3.30.70.270">
    <property type="match status" value="1"/>
</dbReference>
<dbReference type="PANTHER" id="PTHR45138:SF9">
    <property type="entry name" value="DIGUANYLATE CYCLASE DGCM-RELATED"/>
    <property type="match status" value="1"/>
</dbReference>
<evidence type="ECO:0000313" key="4">
    <source>
        <dbReference type="Proteomes" id="UP000051906"/>
    </source>
</evidence>
<dbReference type="NCBIfam" id="TIGR00254">
    <property type="entry name" value="GGDEF"/>
    <property type="match status" value="1"/>
</dbReference>
<dbReference type="GO" id="GO:0052621">
    <property type="term" value="F:diguanylate cyclase activity"/>
    <property type="evidence" value="ECO:0007669"/>
    <property type="project" value="TreeGrafter"/>
</dbReference>
<dbReference type="GO" id="GO:0043709">
    <property type="term" value="P:cell adhesion involved in single-species biofilm formation"/>
    <property type="evidence" value="ECO:0007669"/>
    <property type="project" value="TreeGrafter"/>
</dbReference>
<protein>
    <submittedName>
        <fullName evidence="3">Signal transduction diguanylate cyclase</fullName>
    </submittedName>
</protein>
<gene>
    <name evidence="3" type="ORF">IV54_GL000046</name>
</gene>
<dbReference type="InterPro" id="IPR050469">
    <property type="entry name" value="Diguanylate_Cyclase"/>
</dbReference>
<feature type="transmembrane region" description="Helical" evidence="1">
    <location>
        <begin position="73"/>
        <end position="91"/>
    </location>
</feature>
<dbReference type="CDD" id="cd01949">
    <property type="entry name" value="GGDEF"/>
    <property type="match status" value="1"/>
</dbReference>
<organism evidence="3 4">
    <name type="scientific">Levilactobacillus paucivorans</name>
    <dbReference type="NCBI Taxonomy" id="616990"/>
    <lineage>
        <taxon>Bacteria</taxon>
        <taxon>Bacillati</taxon>
        <taxon>Bacillota</taxon>
        <taxon>Bacilli</taxon>
        <taxon>Lactobacillales</taxon>
        <taxon>Lactobacillaceae</taxon>
        <taxon>Levilactobacillus</taxon>
    </lineage>
</organism>
<evidence type="ECO:0000313" key="3">
    <source>
        <dbReference type="EMBL" id="KRO03596.1"/>
    </source>
</evidence>
<dbReference type="EMBL" id="JQCA01000072">
    <property type="protein sequence ID" value="KRO03596.1"/>
    <property type="molecule type" value="Genomic_DNA"/>
</dbReference>
<dbReference type="GO" id="GO:0005886">
    <property type="term" value="C:plasma membrane"/>
    <property type="evidence" value="ECO:0007669"/>
    <property type="project" value="TreeGrafter"/>
</dbReference>
<feature type="transmembrane region" description="Helical" evidence="1">
    <location>
        <begin position="146"/>
        <end position="164"/>
    </location>
</feature>
<sequence length="373" mass="43196">MAWSLWLVPPIITSIFFVLGVITLYWAIFNWTTSRVKESNKPIDVKKVQIAVGTFCAVVSVFALQLLVRNSHLSWTFTTFQLLLLIFVAYFLQLRIPYWVIFIASVGFMFLNGNVNQPLSWAYTILFVLFYVVSYQQSIHLWRRPFLRYLGIAVIFAAALWGIVCLRFHLDWQTYAEELGNYTILVVLMYGYFQIQDRDRRIKERLFQSANWDALTHVQNFAAYDRAVGHYFRHSAKHQTSLAMIMFDIDHFKQVNDTHGHLAGDEVLKQVAAKVTTVLKQDDPKAVLYRTGGEEFNILLPDYDLAMSSAVAQRVFDAVKHLDIAYNEVNIQVTVSVGVSELREADHNPLDFYKRVDTNLYRSKKKWSGTDYG</sequence>
<keyword evidence="1" id="KW-1133">Transmembrane helix</keyword>
<feature type="transmembrane region" description="Helical" evidence="1">
    <location>
        <begin position="48"/>
        <end position="67"/>
    </location>
</feature>
<accession>A0A0R2LTN7</accession>
<feature type="transmembrane region" description="Helical" evidence="1">
    <location>
        <begin position="179"/>
        <end position="195"/>
    </location>
</feature>
<dbReference type="STRING" id="616990.IV54_GL000046"/>
<feature type="transmembrane region" description="Helical" evidence="1">
    <location>
        <begin position="6"/>
        <end position="28"/>
    </location>
</feature>
<name>A0A0R2LTN7_9LACO</name>
<keyword evidence="1" id="KW-0472">Membrane</keyword>
<dbReference type="PATRIC" id="fig|616990.3.peg.49"/>
<dbReference type="InterPro" id="IPR043128">
    <property type="entry name" value="Rev_trsase/Diguanyl_cyclase"/>
</dbReference>
<dbReference type="SMART" id="SM00267">
    <property type="entry name" value="GGDEF"/>
    <property type="match status" value="1"/>
</dbReference>
<dbReference type="Pfam" id="PF00990">
    <property type="entry name" value="GGDEF"/>
    <property type="match status" value="1"/>
</dbReference>
<comment type="caution">
    <text evidence="3">The sequence shown here is derived from an EMBL/GenBank/DDBJ whole genome shotgun (WGS) entry which is preliminary data.</text>
</comment>
<dbReference type="PROSITE" id="PS50887">
    <property type="entry name" value="GGDEF"/>
    <property type="match status" value="1"/>
</dbReference>
<feature type="transmembrane region" description="Helical" evidence="1">
    <location>
        <begin position="121"/>
        <end position="139"/>
    </location>
</feature>
<feature type="domain" description="GGDEF" evidence="2">
    <location>
        <begin position="240"/>
        <end position="373"/>
    </location>
</feature>
<dbReference type="FunFam" id="3.30.70.270:FF:000001">
    <property type="entry name" value="Diguanylate cyclase domain protein"/>
    <property type="match status" value="1"/>
</dbReference>
<evidence type="ECO:0000256" key="1">
    <source>
        <dbReference type="SAM" id="Phobius"/>
    </source>
</evidence>
<keyword evidence="1" id="KW-0812">Transmembrane</keyword>
<dbReference type="RefSeq" id="WP_237756689.1">
    <property type="nucleotide sequence ID" value="NZ_JQCA01000072.1"/>
</dbReference>
<dbReference type="SUPFAM" id="SSF55073">
    <property type="entry name" value="Nucleotide cyclase"/>
    <property type="match status" value="1"/>
</dbReference>
<dbReference type="PANTHER" id="PTHR45138">
    <property type="entry name" value="REGULATORY COMPONENTS OF SENSORY TRANSDUCTION SYSTEM"/>
    <property type="match status" value="1"/>
</dbReference>
<dbReference type="AlphaFoldDB" id="A0A0R2LTN7"/>
<dbReference type="GO" id="GO:1902201">
    <property type="term" value="P:negative regulation of bacterial-type flagellum-dependent cell motility"/>
    <property type="evidence" value="ECO:0007669"/>
    <property type="project" value="TreeGrafter"/>
</dbReference>
<dbReference type="Proteomes" id="UP000051906">
    <property type="component" value="Unassembled WGS sequence"/>
</dbReference>
<dbReference type="InterPro" id="IPR000160">
    <property type="entry name" value="GGDEF_dom"/>
</dbReference>